<comment type="similarity">
    <text evidence="2">Belongs to the autoinducer-2 exporter (AI-2E) (TC 2.A.86) family.</text>
</comment>
<dbReference type="Proteomes" id="UP001595616">
    <property type="component" value="Unassembled WGS sequence"/>
</dbReference>
<evidence type="ECO:0000313" key="9">
    <source>
        <dbReference type="EMBL" id="MFC3810688.1"/>
    </source>
</evidence>
<evidence type="ECO:0000256" key="1">
    <source>
        <dbReference type="ARBA" id="ARBA00004651"/>
    </source>
</evidence>
<accession>A0ABV7YXM2</accession>
<feature type="transmembrane region" description="Helical" evidence="8">
    <location>
        <begin position="231"/>
        <end position="258"/>
    </location>
</feature>
<evidence type="ECO:0000256" key="7">
    <source>
        <dbReference type="ARBA" id="ARBA00023136"/>
    </source>
</evidence>
<evidence type="ECO:0000256" key="6">
    <source>
        <dbReference type="ARBA" id="ARBA00022989"/>
    </source>
</evidence>
<protein>
    <submittedName>
        <fullName evidence="9">AI-2E family transporter</fullName>
    </submittedName>
</protein>
<keyword evidence="5 8" id="KW-0812">Transmembrane</keyword>
<keyword evidence="3" id="KW-0813">Transport</keyword>
<evidence type="ECO:0000256" key="8">
    <source>
        <dbReference type="SAM" id="Phobius"/>
    </source>
</evidence>
<dbReference type="PANTHER" id="PTHR21716">
    <property type="entry name" value="TRANSMEMBRANE PROTEIN"/>
    <property type="match status" value="1"/>
</dbReference>
<keyword evidence="7 8" id="KW-0472">Membrane</keyword>
<gene>
    <name evidence="9" type="ORF">ACFOOI_08485</name>
</gene>
<comment type="caution">
    <text evidence="9">The sequence shown here is derived from an EMBL/GenBank/DDBJ whole genome shotgun (WGS) entry which is preliminary data.</text>
</comment>
<comment type="subcellular location">
    <subcellularLocation>
        <location evidence="1">Cell membrane</location>
        <topology evidence="1">Multi-pass membrane protein</topology>
    </subcellularLocation>
</comment>
<dbReference type="RefSeq" id="WP_379837017.1">
    <property type="nucleotide sequence ID" value="NZ_JBHRYQ010000001.1"/>
</dbReference>
<sequence length="353" mass="39115">MIKLKDTSRIQNLAASLIVIALIIYALSVLKDILVPLIFAGILSFFLLPICEFLEKRKFPRVLAIILAILLAALILSTFIYFSYTQIIQLESLIPVMIEKGTILLTHIEEIGHKTFKLNKFELLQKGQQYLTEILKNAPVLLGNTLGTTSNFLLNFSILPLYIFLFLLYRDFLKAFVFKVFKNGNKHKISVVLEKINDVVRNYLVGLLLVIIIIGALNTISLLALGIEHAIFLGFFAGILVLIPYIGIAIGATIPIFVALITKDSYWYPLGVAIAFAAIQFLEGNFITPYIVGSKVSINSLAAIIVLLLFSSLWGVAGLVLALPLTAILKVIFDSNEDLKAWGFLLGDSDKLD</sequence>
<name>A0ABV7YXM2_9BACT</name>
<evidence type="ECO:0000256" key="3">
    <source>
        <dbReference type="ARBA" id="ARBA00022448"/>
    </source>
</evidence>
<feature type="transmembrane region" description="Helical" evidence="8">
    <location>
        <begin position="12"/>
        <end position="27"/>
    </location>
</feature>
<evidence type="ECO:0000256" key="5">
    <source>
        <dbReference type="ARBA" id="ARBA00022692"/>
    </source>
</evidence>
<keyword evidence="10" id="KW-1185">Reference proteome</keyword>
<reference evidence="10" key="1">
    <citation type="journal article" date="2019" name="Int. J. Syst. Evol. Microbiol.">
        <title>The Global Catalogue of Microorganisms (GCM) 10K type strain sequencing project: providing services to taxonomists for standard genome sequencing and annotation.</title>
        <authorList>
            <consortium name="The Broad Institute Genomics Platform"/>
            <consortium name="The Broad Institute Genome Sequencing Center for Infectious Disease"/>
            <person name="Wu L."/>
            <person name="Ma J."/>
        </authorList>
    </citation>
    <scope>NUCLEOTIDE SEQUENCE [LARGE SCALE GENOMIC DNA]</scope>
    <source>
        <strain evidence="10">CECT 7956</strain>
    </source>
</reference>
<feature type="transmembrane region" description="Helical" evidence="8">
    <location>
        <begin position="62"/>
        <end position="84"/>
    </location>
</feature>
<keyword evidence="6 8" id="KW-1133">Transmembrane helix</keyword>
<evidence type="ECO:0000256" key="2">
    <source>
        <dbReference type="ARBA" id="ARBA00009773"/>
    </source>
</evidence>
<dbReference type="InterPro" id="IPR002549">
    <property type="entry name" value="AI-2E-like"/>
</dbReference>
<dbReference type="Pfam" id="PF01594">
    <property type="entry name" value="AI-2E_transport"/>
    <property type="match status" value="1"/>
</dbReference>
<evidence type="ECO:0000313" key="10">
    <source>
        <dbReference type="Proteomes" id="UP001595616"/>
    </source>
</evidence>
<dbReference type="PANTHER" id="PTHR21716:SF53">
    <property type="entry name" value="PERMEASE PERM-RELATED"/>
    <property type="match status" value="1"/>
</dbReference>
<feature type="transmembrane region" description="Helical" evidence="8">
    <location>
        <begin position="152"/>
        <end position="169"/>
    </location>
</feature>
<organism evidence="9 10">
    <name type="scientific">Lacihabitans lacunae</name>
    <dbReference type="NCBI Taxonomy" id="1028214"/>
    <lineage>
        <taxon>Bacteria</taxon>
        <taxon>Pseudomonadati</taxon>
        <taxon>Bacteroidota</taxon>
        <taxon>Cytophagia</taxon>
        <taxon>Cytophagales</taxon>
        <taxon>Leadbetterellaceae</taxon>
        <taxon>Lacihabitans</taxon>
    </lineage>
</organism>
<keyword evidence="4" id="KW-1003">Cell membrane</keyword>
<dbReference type="EMBL" id="JBHRYQ010000001">
    <property type="protein sequence ID" value="MFC3810688.1"/>
    <property type="molecule type" value="Genomic_DNA"/>
</dbReference>
<feature type="transmembrane region" description="Helical" evidence="8">
    <location>
        <begin position="33"/>
        <end position="50"/>
    </location>
</feature>
<feature type="transmembrane region" description="Helical" evidence="8">
    <location>
        <begin position="302"/>
        <end position="323"/>
    </location>
</feature>
<evidence type="ECO:0000256" key="4">
    <source>
        <dbReference type="ARBA" id="ARBA00022475"/>
    </source>
</evidence>
<feature type="transmembrane region" description="Helical" evidence="8">
    <location>
        <begin position="203"/>
        <end position="225"/>
    </location>
</feature>
<proteinExistence type="inferred from homology"/>
<feature type="transmembrane region" description="Helical" evidence="8">
    <location>
        <begin position="265"/>
        <end position="282"/>
    </location>
</feature>